<accession>A0A6C0JLV0</accession>
<dbReference type="EMBL" id="MN740415">
    <property type="protein sequence ID" value="QHU05447.1"/>
    <property type="molecule type" value="Genomic_DNA"/>
</dbReference>
<sequence>MSNSHDIDGWYANYVANLEAEQYEGENGYDTMMREALESMTTEEFNAIRLLNNAMKESKRKYSQPGLTKEQYDALLADYMSKLTAYRAATAKWPILDDGF</sequence>
<evidence type="ECO:0000313" key="1">
    <source>
        <dbReference type="EMBL" id="QHU05447.1"/>
    </source>
</evidence>
<organism evidence="1">
    <name type="scientific">viral metagenome</name>
    <dbReference type="NCBI Taxonomy" id="1070528"/>
    <lineage>
        <taxon>unclassified sequences</taxon>
        <taxon>metagenomes</taxon>
        <taxon>organismal metagenomes</taxon>
    </lineage>
</organism>
<protein>
    <submittedName>
        <fullName evidence="1">Uncharacterized protein</fullName>
    </submittedName>
</protein>
<proteinExistence type="predicted"/>
<dbReference type="AlphaFoldDB" id="A0A6C0JLV0"/>
<name>A0A6C0JLV0_9ZZZZ</name>
<reference evidence="1" key="1">
    <citation type="journal article" date="2020" name="Nature">
        <title>Giant virus diversity and host interactions through global metagenomics.</title>
        <authorList>
            <person name="Schulz F."/>
            <person name="Roux S."/>
            <person name="Paez-Espino D."/>
            <person name="Jungbluth S."/>
            <person name="Walsh D.A."/>
            <person name="Denef V.J."/>
            <person name="McMahon K.D."/>
            <person name="Konstantinidis K.T."/>
            <person name="Eloe-Fadrosh E.A."/>
            <person name="Kyrpides N.C."/>
            <person name="Woyke T."/>
        </authorList>
    </citation>
    <scope>NUCLEOTIDE SEQUENCE</scope>
    <source>
        <strain evidence="1">GVMAG-M-3300027734-16</strain>
    </source>
</reference>